<dbReference type="PANTHER" id="PTHR37987:SF1">
    <property type="entry name" value="OXO-4-HYDROXY-4-CARBOXY-5-UREIDOIMIDAZOLINE DECARBOXYLASE DOMAIN-CONTAINING PROTEIN"/>
    <property type="match status" value="1"/>
</dbReference>
<dbReference type="Pfam" id="PF09349">
    <property type="entry name" value="OHCU_decarbox"/>
    <property type="match status" value="1"/>
</dbReference>
<dbReference type="SUPFAM" id="SSF158694">
    <property type="entry name" value="UraD-Like"/>
    <property type="match status" value="1"/>
</dbReference>
<dbReference type="InParanoid" id="A0A1Y1USR4"/>
<dbReference type="AlphaFoldDB" id="A0A1Y1USR4"/>
<dbReference type="InterPro" id="IPR018020">
    <property type="entry name" value="OHCU_decarboxylase"/>
</dbReference>
<dbReference type="RefSeq" id="XP_021874737.1">
    <property type="nucleotide sequence ID" value="XM_022017749.1"/>
</dbReference>
<dbReference type="EMBL" id="NBSH01000001">
    <property type="protein sequence ID" value="ORX41058.1"/>
    <property type="molecule type" value="Genomic_DNA"/>
</dbReference>
<dbReference type="GO" id="GO:0006144">
    <property type="term" value="P:purine nucleobase metabolic process"/>
    <property type="evidence" value="ECO:0007669"/>
    <property type="project" value="UniProtKB-KW"/>
</dbReference>
<dbReference type="GeneID" id="33559558"/>
<evidence type="ECO:0000256" key="2">
    <source>
        <dbReference type="SAM" id="MobiDB-lite"/>
    </source>
</evidence>
<gene>
    <name evidence="4" type="ORF">BD324DRAFT_647955</name>
</gene>
<sequence>MARFDPSMLKVEDCQDADTLNALLSLLLEPTPELRSHLVPSVLLRLTARENPPSTFGEIVSLCQEVVSEWEWKDKGAFINGHPMIGEVKGGLSGQEQGGGPATRPVVLKRLAHLNELYCTLYPGLRYITFVNGRPRTAIVPEMEENMGLTVSPEPLPDDSAVDRPAVDSPEIQERVRDPDSPEWRNECSRAMTDVFLIARARLKSLNLE</sequence>
<protein>
    <submittedName>
        <fullName evidence="4">Oxo-4-hydroxy-4-carboxy-5-ureidoimidazoline decarboxylase</fullName>
    </submittedName>
</protein>
<keyword evidence="1" id="KW-0659">Purine metabolism</keyword>
<reference evidence="4 5" key="1">
    <citation type="submission" date="2017-03" db="EMBL/GenBank/DDBJ databases">
        <title>Widespread Adenine N6-methylation of Active Genes in Fungi.</title>
        <authorList>
            <consortium name="DOE Joint Genome Institute"/>
            <person name="Mondo S.J."/>
            <person name="Dannebaum R.O."/>
            <person name="Kuo R.C."/>
            <person name="Louie K.B."/>
            <person name="Bewick A.J."/>
            <person name="Labutti K."/>
            <person name="Haridas S."/>
            <person name="Kuo A."/>
            <person name="Salamov A."/>
            <person name="Ahrendt S.R."/>
            <person name="Lau R."/>
            <person name="Bowen B.P."/>
            <person name="Lipzen A."/>
            <person name="Sullivan W."/>
            <person name="Andreopoulos W.B."/>
            <person name="Clum A."/>
            <person name="Lindquist E."/>
            <person name="Daum C."/>
            <person name="Northen T.R."/>
            <person name="Ramamoorthy G."/>
            <person name="Schmitz R.J."/>
            <person name="Gryganskyi A."/>
            <person name="Culley D."/>
            <person name="Magnuson J."/>
            <person name="James T.Y."/>
            <person name="O'Malley M.A."/>
            <person name="Stajich J.E."/>
            <person name="Spatafora J.W."/>
            <person name="Visel A."/>
            <person name="Grigoriev I.V."/>
        </authorList>
    </citation>
    <scope>NUCLEOTIDE SEQUENCE [LARGE SCALE GENOMIC DNA]</scope>
    <source>
        <strain evidence="4 5">NRRL Y-17943</strain>
    </source>
</reference>
<dbReference type="OrthoDB" id="5398391at2759"/>
<organism evidence="4 5">
    <name type="scientific">Kockovaella imperatae</name>
    <dbReference type="NCBI Taxonomy" id="4999"/>
    <lineage>
        <taxon>Eukaryota</taxon>
        <taxon>Fungi</taxon>
        <taxon>Dikarya</taxon>
        <taxon>Basidiomycota</taxon>
        <taxon>Agaricomycotina</taxon>
        <taxon>Tremellomycetes</taxon>
        <taxon>Tremellales</taxon>
        <taxon>Cuniculitremaceae</taxon>
        <taxon>Kockovaella</taxon>
    </lineage>
</organism>
<accession>A0A1Y1USR4</accession>
<evidence type="ECO:0000313" key="4">
    <source>
        <dbReference type="EMBL" id="ORX41058.1"/>
    </source>
</evidence>
<proteinExistence type="predicted"/>
<name>A0A1Y1USR4_9TREE</name>
<feature type="compositionally biased region" description="Basic and acidic residues" evidence="2">
    <location>
        <begin position="161"/>
        <end position="185"/>
    </location>
</feature>
<dbReference type="Proteomes" id="UP000193218">
    <property type="component" value="Unassembled WGS sequence"/>
</dbReference>
<comment type="caution">
    <text evidence="4">The sequence shown here is derived from an EMBL/GenBank/DDBJ whole genome shotgun (WGS) entry which is preliminary data.</text>
</comment>
<evidence type="ECO:0000259" key="3">
    <source>
        <dbReference type="Pfam" id="PF09349"/>
    </source>
</evidence>
<dbReference type="InterPro" id="IPR036778">
    <property type="entry name" value="OHCU_decarboxylase_sf"/>
</dbReference>
<dbReference type="Gene3D" id="1.10.3330.10">
    <property type="entry name" value="Oxo-4-hydroxy-4-carboxy-5-ureidoimidazoline decarboxylase"/>
    <property type="match status" value="1"/>
</dbReference>
<dbReference type="PANTHER" id="PTHR37987">
    <property type="entry name" value="CHROMOSOME 9, WHOLE GENOME SHOTGUN SEQUENCE"/>
    <property type="match status" value="1"/>
</dbReference>
<evidence type="ECO:0000313" key="5">
    <source>
        <dbReference type="Proteomes" id="UP000193218"/>
    </source>
</evidence>
<keyword evidence="5" id="KW-1185">Reference proteome</keyword>
<evidence type="ECO:0000256" key="1">
    <source>
        <dbReference type="ARBA" id="ARBA00022631"/>
    </source>
</evidence>
<dbReference type="STRING" id="4999.A0A1Y1USR4"/>
<feature type="domain" description="Oxo-4-hydroxy-4-carboxy-5-ureidoimidazoline decarboxylase" evidence="3">
    <location>
        <begin position="17"/>
        <end position="148"/>
    </location>
</feature>
<feature type="region of interest" description="Disordered" evidence="2">
    <location>
        <begin position="149"/>
        <end position="185"/>
    </location>
</feature>